<comment type="caution">
    <text evidence="5">The sequence shown here is derived from an EMBL/GenBank/DDBJ whole genome shotgun (WGS) entry which is preliminary data.</text>
</comment>
<evidence type="ECO:0000256" key="2">
    <source>
        <dbReference type="ARBA" id="ARBA00023125"/>
    </source>
</evidence>
<dbReference type="Gene3D" id="1.10.10.60">
    <property type="entry name" value="Homeodomain-like"/>
    <property type="match status" value="2"/>
</dbReference>
<reference evidence="5 6" key="1">
    <citation type="submission" date="2020-08" db="EMBL/GenBank/DDBJ databases">
        <title>Genomic Encyclopedia of Type Strains, Phase IV (KMG-V): Genome sequencing to study the core and pangenomes of soil and plant-associated prokaryotes.</title>
        <authorList>
            <person name="Whitman W."/>
        </authorList>
    </citation>
    <scope>NUCLEOTIDE SEQUENCE [LARGE SCALE GENOMIC DNA]</scope>
    <source>
        <strain evidence="5 6">X5P2</strain>
    </source>
</reference>
<dbReference type="PANTHER" id="PTHR46796:SF7">
    <property type="entry name" value="ARAC FAMILY TRANSCRIPTIONAL REGULATOR"/>
    <property type="match status" value="1"/>
</dbReference>
<dbReference type="Pfam" id="PF12833">
    <property type="entry name" value="HTH_18"/>
    <property type="match status" value="1"/>
</dbReference>
<dbReference type="InterPro" id="IPR009057">
    <property type="entry name" value="Homeodomain-like_sf"/>
</dbReference>
<keyword evidence="2" id="KW-0238">DNA-binding</keyword>
<dbReference type="GO" id="GO:0043565">
    <property type="term" value="F:sequence-specific DNA binding"/>
    <property type="evidence" value="ECO:0007669"/>
    <property type="project" value="InterPro"/>
</dbReference>
<dbReference type="PROSITE" id="PS01124">
    <property type="entry name" value="HTH_ARAC_FAMILY_2"/>
    <property type="match status" value="1"/>
</dbReference>
<dbReference type="PANTHER" id="PTHR46796">
    <property type="entry name" value="HTH-TYPE TRANSCRIPTIONAL ACTIVATOR RHAS-RELATED"/>
    <property type="match status" value="1"/>
</dbReference>
<name>A0A9X0U384_9BACT</name>
<evidence type="ECO:0000313" key="6">
    <source>
        <dbReference type="Proteomes" id="UP000535182"/>
    </source>
</evidence>
<dbReference type="InterPro" id="IPR032783">
    <property type="entry name" value="AraC_lig"/>
</dbReference>
<dbReference type="InterPro" id="IPR050204">
    <property type="entry name" value="AraC_XylS_family_regulators"/>
</dbReference>
<evidence type="ECO:0000259" key="4">
    <source>
        <dbReference type="PROSITE" id="PS01124"/>
    </source>
</evidence>
<gene>
    <name evidence="5" type="ORF">HDF14_000121</name>
</gene>
<feature type="domain" description="HTH araC/xylS-type" evidence="4">
    <location>
        <begin position="173"/>
        <end position="270"/>
    </location>
</feature>
<dbReference type="InterPro" id="IPR037923">
    <property type="entry name" value="HTH-like"/>
</dbReference>
<dbReference type="SUPFAM" id="SSF51215">
    <property type="entry name" value="Regulatory protein AraC"/>
    <property type="match status" value="1"/>
</dbReference>
<accession>A0A9X0U384</accession>
<proteinExistence type="predicted"/>
<evidence type="ECO:0000256" key="3">
    <source>
        <dbReference type="ARBA" id="ARBA00023163"/>
    </source>
</evidence>
<dbReference type="GO" id="GO:0003700">
    <property type="term" value="F:DNA-binding transcription factor activity"/>
    <property type="evidence" value="ECO:0007669"/>
    <property type="project" value="InterPro"/>
</dbReference>
<protein>
    <submittedName>
        <fullName evidence="5">AraC-like DNA-binding protein</fullName>
    </submittedName>
</protein>
<dbReference type="SMART" id="SM00342">
    <property type="entry name" value="HTH_ARAC"/>
    <property type="match status" value="1"/>
</dbReference>
<evidence type="ECO:0000313" key="5">
    <source>
        <dbReference type="EMBL" id="MBB5326527.1"/>
    </source>
</evidence>
<organism evidence="5 6">
    <name type="scientific">Tunturiibacter gelidiferens</name>
    <dbReference type="NCBI Taxonomy" id="3069689"/>
    <lineage>
        <taxon>Bacteria</taxon>
        <taxon>Pseudomonadati</taxon>
        <taxon>Acidobacteriota</taxon>
        <taxon>Terriglobia</taxon>
        <taxon>Terriglobales</taxon>
        <taxon>Acidobacteriaceae</taxon>
        <taxon>Tunturiibacter</taxon>
    </lineage>
</organism>
<dbReference type="RefSeq" id="WP_183972543.1">
    <property type="nucleotide sequence ID" value="NZ_JACHEB010000001.1"/>
</dbReference>
<keyword evidence="3" id="KW-0804">Transcription</keyword>
<dbReference type="EMBL" id="JACHEB010000001">
    <property type="protein sequence ID" value="MBB5326527.1"/>
    <property type="molecule type" value="Genomic_DNA"/>
</dbReference>
<sequence>MDSLAPFFERFSLSARMFYSGRLCGISPNLDEQAGYLHVLRKGTLTVTHPNARPLVLDTPSILFFPRPHQHRVRGSEEEGAELVCATVEFGAGMMNPLIASFPEPFLVPLNVLPELAPALALLFAESTSEFPGRQTALDRLFEYVLVLLIRSALNAHLVNSGVLLGLADERLGKAIEGMHKHPETNWSLEQLAQSAGMSRARFAAHFRKVVGMTPFDYLTDWRLAVAQTMLRKGNSLKLIAAAVGYANATALTRVFTQRVGMSPTEWLARSQKHGK</sequence>
<dbReference type="InterPro" id="IPR018060">
    <property type="entry name" value="HTH_AraC"/>
</dbReference>
<keyword evidence="1" id="KW-0805">Transcription regulation</keyword>
<keyword evidence="6" id="KW-1185">Reference proteome</keyword>
<evidence type="ECO:0000256" key="1">
    <source>
        <dbReference type="ARBA" id="ARBA00023015"/>
    </source>
</evidence>
<dbReference type="AlphaFoldDB" id="A0A9X0U384"/>
<dbReference type="Proteomes" id="UP000535182">
    <property type="component" value="Unassembled WGS sequence"/>
</dbReference>
<dbReference type="Pfam" id="PF12852">
    <property type="entry name" value="Cupin_6"/>
    <property type="match status" value="1"/>
</dbReference>
<dbReference type="SUPFAM" id="SSF46689">
    <property type="entry name" value="Homeodomain-like"/>
    <property type="match status" value="2"/>
</dbReference>